<protein>
    <submittedName>
        <fullName evidence="2">Uncharacterized protein</fullName>
    </submittedName>
</protein>
<proteinExistence type="predicted"/>
<dbReference type="Gene3D" id="1.20.1070.10">
    <property type="entry name" value="Rhodopsin 7-helix transmembrane proteins"/>
    <property type="match status" value="1"/>
</dbReference>
<dbReference type="AlphaFoldDB" id="A0AAD8FJP8"/>
<accession>A0AAD8FJP8</accession>
<organism evidence="2 3">
    <name type="scientific">Biomphalaria pfeifferi</name>
    <name type="common">Bloodfluke planorb</name>
    <name type="synonym">Freshwater snail</name>
    <dbReference type="NCBI Taxonomy" id="112525"/>
    <lineage>
        <taxon>Eukaryota</taxon>
        <taxon>Metazoa</taxon>
        <taxon>Spiralia</taxon>
        <taxon>Lophotrochozoa</taxon>
        <taxon>Mollusca</taxon>
        <taxon>Gastropoda</taxon>
        <taxon>Heterobranchia</taxon>
        <taxon>Euthyneura</taxon>
        <taxon>Panpulmonata</taxon>
        <taxon>Hygrophila</taxon>
        <taxon>Lymnaeoidea</taxon>
        <taxon>Planorbidae</taxon>
        <taxon>Biomphalaria</taxon>
    </lineage>
</organism>
<feature type="transmembrane region" description="Helical" evidence="1">
    <location>
        <begin position="63"/>
        <end position="84"/>
    </location>
</feature>
<reference evidence="2" key="1">
    <citation type="journal article" date="2023" name="PLoS Negl. Trop. Dis.">
        <title>A genome sequence for Biomphalaria pfeifferi, the major vector snail for the human-infecting parasite Schistosoma mansoni.</title>
        <authorList>
            <person name="Bu L."/>
            <person name="Lu L."/>
            <person name="Laidemitt M.R."/>
            <person name="Zhang S.M."/>
            <person name="Mutuku M."/>
            <person name="Mkoji G."/>
            <person name="Steinauer M."/>
            <person name="Loker E.S."/>
        </authorList>
    </citation>
    <scope>NUCLEOTIDE SEQUENCE</scope>
    <source>
        <strain evidence="2">KasaAsao</strain>
    </source>
</reference>
<feature type="transmembrane region" description="Helical" evidence="1">
    <location>
        <begin position="30"/>
        <end position="51"/>
    </location>
</feature>
<evidence type="ECO:0000256" key="1">
    <source>
        <dbReference type="SAM" id="Phobius"/>
    </source>
</evidence>
<keyword evidence="1" id="KW-0472">Membrane</keyword>
<comment type="caution">
    <text evidence="2">The sequence shown here is derived from an EMBL/GenBank/DDBJ whole genome shotgun (WGS) entry which is preliminary data.</text>
</comment>
<keyword evidence="1" id="KW-1133">Transmembrane helix</keyword>
<dbReference type="Proteomes" id="UP001233172">
    <property type="component" value="Unassembled WGS sequence"/>
</dbReference>
<evidence type="ECO:0000313" key="3">
    <source>
        <dbReference type="Proteomes" id="UP001233172"/>
    </source>
</evidence>
<gene>
    <name evidence="2" type="ORF">Bpfe_004788</name>
</gene>
<dbReference type="SUPFAM" id="SSF81321">
    <property type="entry name" value="Family A G protein-coupled receptor-like"/>
    <property type="match status" value="1"/>
</dbReference>
<dbReference type="EMBL" id="JASAOG010000012">
    <property type="protein sequence ID" value="KAK0065991.1"/>
    <property type="molecule type" value="Genomic_DNA"/>
</dbReference>
<reference evidence="2" key="2">
    <citation type="submission" date="2023-04" db="EMBL/GenBank/DDBJ databases">
        <authorList>
            <person name="Bu L."/>
            <person name="Lu L."/>
            <person name="Laidemitt M.R."/>
            <person name="Zhang S.M."/>
            <person name="Mutuku M."/>
            <person name="Mkoji G."/>
            <person name="Steinauer M."/>
            <person name="Loker E.S."/>
        </authorList>
    </citation>
    <scope>NUCLEOTIDE SEQUENCE</scope>
    <source>
        <strain evidence="2">KasaAsao</strain>
        <tissue evidence="2">Whole Snail</tissue>
    </source>
</reference>
<name>A0AAD8FJP8_BIOPF</name>
<keyword evidence="3" id="KW-1185">Reference proteome</keyword>
<keyword evidence="1" id="KW-0812">Transmembrane</keyword>
<sequence>MTFVAAKYRDKGSNPKLSSKELQMVKATTLVITVGVLQLILSMFSLTQAALPEFFPGKRLSNIHTVFTFLINLLINLHCAYKIIIYVKLNSRYRALVQALLSSLYVVNSL</sequence>
<evidence type="ECO:0000313" key="2">
    <source>
        <dbReference type="EMBL" id="KAK0065991.1"/>
    </source>
</evidence>